<accession>A0A9P9D8Q8</accession>
<sequence length="103" mass="11022">MQDALPSLALTCLAGPFQTLAFMMQRSVSQSVSQSITMLANPTISLLFPARPSPLRAFGCGYLSFASKCLSKQTAHAYPALCLLFGPLVDSAILERAKKVNLS</sequence>
<evidence type="ECO:0000313" key="1">
    <source>
        <dbReference type="EMBL" id="KAH7114386.1"/>
    </source>
</evidence>
<comment type="caution">
    <text evidence="1">The sequence shown here is derived from an EMBL/GenBank/DDBJ whole genome shotgun (WGS) entry which is preliminary data.</text>
</comment>
<protein>
    <submittedName>
        <fullName evidence="1">Uncharacterized protein</fullName>
    </submittedName>
</protein>
<gene>
    <name evidence="1" type="ORF">B0J11DRAFT_135481</name>
</gene>
<reference evidence="1" key="1">
    <citation type="journal article" date="2021" name="Nat. Commun.">
        <title>Genetic determinants of endophytism in the Arabidopsis root mycobiome.</title>
        <authorList>
            <person name="Mesny F."/>
            <person name="Miyauchi S."/>
            <person name="Thiergart T."/>
            <person name="Pickel B."/>
            <person name="Atanasova L."/>
            <person name="Karlsson M."/>
            <person name="Huettel B."/>
            <person name="Barry K.W."/>
            <person name="Haridas S."/>
            <person name="Chen C."/>
            <person name="Bauer D."/>
            <person name="Andreopoulos W."/>
            <person name="Pangilinan J."/>
            <person name="LaButti K."/>
            <person name="Riley R."/>
            <person name="Lipzen A."/>
            <person name="Clum A."/>
            <person name="Drula E."/>
            <person name="Henrissat B."/>
            <person name="Kohler A."/>
            <person name="Grigoriev I.V."/>
            <person name="Martin F.M."/>
            <person name="Hacquard S."/>
        </authorList>
    </citation>
    <scope>NUCLEOTIDE SEQUENCE</scope>
    <source>
        <strain evidence="1">MPI-CAGE-CH-0243</strain>
    </source>
</reference>
<dbReference type="Proteomes" id="UP000700596">
    <property type="component" value="Unassembled WGS sequence"/>
</dbReference>
<evidence type="ECO:0000313" key="2">
    <source>
        <dbReference type="Proteomes" id="UP000700596"/>
    </source>
</evidence>
<keyword evidence="2" id="KW-1185">Reference proteome</keyword>
<organism evidence="1 2">
    <name type="scientific">Dendryphion nanum</name>
    <dbReference type="NCBI Taxonomy" id="256645"/>
    <lineage>
        <taxon>Eukaryota</taxon>
        <taxon>Fungi</taxon>
        <taxon>Dikarya</taxon>
        <taxon>Ascomycota</taxon>
        <taxon>Pezizomycotina</taxon>
        <taxon>Dothideomycetes</taxon>
        <taxon>Pleosporomycetidae</taxon>
        <taxon>Pleosporales</taxon>
        <taxon>Torulaceae</taxon>
        <taxon>Dendryphion</taxon>
    </lineage>
</organism>
<name>A0A9P9D8Q8_9PLEO</name>
<dbReference type="EMBL" id="JAGMWT010000017">
    <property type="protein sequence ID" value="KAH7114386.1"/>
    <property type="molecule type" value="Genomic_DNA"/>
</dbReference>
<dbReference type="AlphaFoldDB" id="A0A9P9D8Q8"/>
<proteinExistence type="predicted"/>